<protein>
    <submittedName>
        <fullName evidence="4">Putative nad dependent epimerase protein</fullName>
    </submittedName>
</protein>
<dbReference type="HOGENOM" id="CLU_007383_9_2_1"/>
<dbReference type="InterPro" id="IPR036291">
    <property type="entry name" value="NAD(P)-bd_dom_sf"/>
</dbReference>
<proteinExistence type="inferred from homology"/>
<keyword evidence="5" id="KW-1185">Reference proteome</keyword>
<evidence type="ECO:0000313" key="5">
    <source>
        <dbReference type="Proteomes" id="UP000014074"/>
    </source>
</evidence>
<dbReference type="PANTHER" id="PTHR10366">
    <property type="entry name" value="NAD DEPENDENT EPIMERASE/DEHYDRATASE"/>
    <property type="match status" value="1"/>
</dbReference>
<organism evidence="4 5">
    <name type="scientific">Phaeoacremonium minimum (strain UCR-PA7)</name>
    <name type="common">Esca disease fungus</name>
    <name type="synonym">Togninia minima</name>
    <dbReference type="NCBI Taxonomy" id="1286976"/>
    <lineage>
        <taxon>Eukaryota</taxon>
        <taxon>Fungi</taxon>
        <taxon>Dikarya</taxon>
        <taxon>Ascomycota</taxon>
        <taxon>Pezizomycotina</taxon>
        <taxon>Sordariomycetes</taxon>
        <taxon>Sordariomycetidae</taxon>
        <taxon>Togniniales</taxon>
        <taxon>Togniniaceae</taxon>
        <taxon>Phaeoacremonium</taxon>
    </lineage>
</organism>
<dbReference type="eggNOG" id="KOG1502">
    <property type="taxonomic scope" value="Eukaryota"/>
</dbReference>
<dbReference type="SUPFAM" id="SSF51735">
    <property type="entry name" value="NAD(P)-binding Rossmann-fold domains"/>
    <property type="match status" value="1"/>
</dbReference>
<dbReference type="OrthoDB" id="2735536at2759"/>
<dbReference type="InterPro" id="IPR050425">
    <property type="entry name" value="NAD(P)_dehydrat-like"/>
</dbReference>
<dbReference type="Gene3D" id="3.40.50.720">
    <property type="entry name" value="NAD(P)-binding Rossmann-like Domain"/>
    <property type="match status" value="1"/>
</dbReference>
<dbReference type="GO" id="GO:0016616">
    <property type="term" value="F:oxidoreductase activity, acting on the CH-OH group of donors, NAD or NADP as acceptor"/>
    <property type="evidence" value="ECO:0007669"/>
    <property type="project" value="TreeGrafter"/>
</dbReference>
<feature type="domain" description="NAD-dependent epimerase/dehydratase" evidence="3">
    <location>
        <begin position="9"/>
        <end position="260"/>
    </location>
</feature>
<comment type="similarity">
    <text evidence="2">Belongs to the NAD(P)-dependent epimerase/dehydratase family. Dihydroflavonol-4-reductase subfamily.</text>
</comment>
<reference evidence="5" key="1">
    <citation type="journal article" date="2013" name="Genome Announc.">
        <title>Draft genome sequence of the ascomycete Phaeoacremonium aleophilum strain UCR-PA7, a causal agent of the esca disease complex in grapevines.</title>
        <authorList>
            <person name="Blanco-Ulate B."/>
            <person name="Rolshausen P."/>
            <person name="Cantu D."/>
        </authorList>
    </citation>
    <scope>NUCLEOTIDE SEQUENCE [LARGE SCALE GENOMIC DNA]</scope>
    <source>
        <strain evidence="5">UCR-PA7</strain>
    </source>
</reference>
<sequence>MKPSDHTLLVTGANGFVGGHLLQRALKRGYNIRATIRSQTAQDLILTQFSEYSSQLSFALIPGITSPEFYKTAFDGANITGVIHLASPVHLHPEDNIRDMLEPAIKGAVSIVQAVSRYAPTVQRIVNTSSFAAMLDVSQGFRPGYTYDEDDWNPMTYEEAAKAGPLGAYCASKALAEKGMWEYMKSEPKPTFDLVSVNPAVIYGPHVYPIRDLNALNPSCAAIWALVDAPSIPAPDYAAYVDVRDVADALLLAFETPKARGERLLVAQHFDWQSAADAARSALPETARTRIPKGVPMNDERWRNEVYAVDGSKSPKILGFQYLTLQDTIGDSLKQYLEVEEKTRQAKD</sequence>
<dbReference type="InterPro" id="IPR001509">
    <property type="entry name" value="Epimerase_deHydtase"/>
</dbReference>
<dbReference type="Proteomes" id="UP000014074">
    <property type="component" value="Unassembled WGS sequence"/>
</dbReference>
<dbReference type="KEGG" id="tmn:UCRPA7_3471"/>
<dbReference type="EMBL" id="KB933052">
    <property type="protein sequence ID" value="EOO01037.1"/>
    <property type="molecule type" value="Genomic_DNA"/>
</dbReference>
<dbReference type="RefSeq" id="XP_007914219.1">
    <property type="nucleotide sequence ID" value="XM_007916028.1"/>
</dbReference>
<dbReference type="AlphaFoldDB" id="R8BNW5"/>
<dbReference type="GeneID" id="19323824"/>
<name>R8BNW5_PHAM7</name>
<accession>R8BNW5</accession>
<gene>
    <name evidence="4" type="ORF">UCRPA7_3471</name>
</gene>
<evidence type="ECO:0000256" key="2">
    <source>
        <dbReference type="ARBA" id="ARBA00023445"/>
    </source>
</evidence>
<keyword evidence="1" id="KW-0560">Oxidoreductase</keyword>
<dbReference type="PANTHER" id="PTHR10366:SF564">
    <property type="entry name" value="STEROL-4-ALPHA-CARBOXYLATE 3-DEHYDROGENASE, DECARBOXYLATING"/>
    <property type="match status" value="1"/>
</dbReference>
<evidence type="ECO:0000259" key="3">
    <source>
        <dbReference type="Pfam" id="PF01370"/>
    </source>
</evidence>
<evidence type="ECO:0000313" key="4">
    <source>
        <dbReference type="EMBL" id="EOO01037.1"/>
    </source>
</evidence>
<evidence type="ECO:0000256" key="1">
    <source>
        <dbReference type="ARBA" id="ARBA00023002"/>
    </source>
</evidence>
<dbReference type="Pfam" id="PF01370">
    <property type="entry name" value="Epimerase"/>
    <property type="match status" value="1"/>
</dbReference>